<gene>
    <name evidence="2" type="ordered locus">Tpen_1858</name>
</gene>
<accession>A1S1C3</accession>
<geneLocation type="plasmid" evidence="2 3">
    <name>pTPEN01</name>
</geneLocation>
<reference evidence="3" key="1">
    <citation type="journal article" date="2008" name="J. Bacteriol.">
        <title>Genome sequence of Thermofilum pendens reveals an exceptional loss of biosynthetic pathways without genome reduction.</title>
        <authorList>
            <person name="Anderson I."/>
            <person name="Rodriguez J."/>
            <person name="Susanti D."/>
            <person name="Porat I."/>
            <person name="Reich C."/>
            <person name="Ulrich L.E."/>
            <person name="Elkins J.G."/>
            <person name="Mavromatis K."/>
            <person name="Lykidis A."/>
            <person name="Kim E."/>
            <person name="Thompson L.S."/>
            <person name="Nolan M."/>
            <person name="Land M."/>
            <person name="Copeland A."/>
            <person name="Lapidus A."/>
            <person name="Lucas S."/>
            <person name="Detter C."/>
            <person name="Zhulin I.B."/>
            <person name="Olsen G.J."/>
            <person name="Whitman W."/>
            <person name="Mukhopadhyay B."/>
            <person name="Bristow J."/>
            <person name="Kyrpides N."/>
        </authorList>
    </citation>
    <scope>NUCLEOTIDE SEQUENCE [LARGE SCALE GENOMIC DNA]</scope>
    <source>
        <strain evidence="3">DSM 2475 / Hrk 5</strain>
        <plasmid evidence="3">pTPEN01</plasmid>
    </source>
</reference>
<organism evidence="2 3">
    <name type="scientific">Thermofilum pendens (strain DSM 2475 / Hrk 5)</name>
    <dbReference type="NCBI Taxonomy" id="368408"/>
    <lineage>
        <taxon>Archaea</taxon>
        <taxon>Thermoproteota</taxon>
        <taxon>Thermoprotei</taxon>
        <taxon>Thermofilales</taxon>
        <taxon>Thermofilaceae</taxon>
        <taxon>Thermofilum</taxon>
    </lineage>
</organism>
<dbReference type="EnsemblBacteria" id="ABL79253">
    <property type="protein sequence ID" value="ABL79253"/>
    <property type="gene ID" value="Tpen_1858"/>
</dbReference>
<dbReference type="HOGENOM" id="CLU_1212650_0_0_2"/>
<dbReference type="Proteomes" id="UP000000641">
    <property type="component" value="Plasmid pTPEN01"/>
</dbReference>
<evidence type="ECO:0000256" key="1">
    <source>
        <dbReference type="SAM" id="MobiDB-lite"/>
    </source>
</evidence>
<evidence type="ECO:0000313" key="2">
    <source>
        <dbReference type="EMBL" id="ABL79253.1"/>
    </source>
</evidence>
<proteinExistence type="predicted"/>
<dbReference type="RefSeq" id="WP_011751378.1">
    <property type="nucleotide sequence ID" value="NC_008696.1"/>
</dbReference>
<dbReference type="GeneID" id="4600325"/>
<keyword evidence="3" id="KW-1185">Reference proteome</keyword>
<evidence type="ECO:0000313" key="3">
    <source>
        <dbReference type="Proteomes" id="UP000000641"/>
    </source>
</evidence>
<dbReference type="EMBL" id="CP000506">
    <property type="protein sequence ID" value="ABL79253.1"/>
    <property type="molecule type" value="Genomic_DNA"/>
</dbReference>
<feature type="compositionally biased region" description="Polar residues" evidence="1">
    <location>
        <begin position="156"/>
        <end position="172"/>
    </location>
</feature>
<sequence length="228" mass="24214">MRRSVVALPLLLLALLTVNAVPVNPPAYTLGVSVTLGGEEVPEPVAVVLRVAFNKTLTVRFIGESNGEKVGLTVAYKVNGTERTATAGVDALNVTAAYITPIIYVFTVPQNVTVGGTTYKLSNSSTATVDPVSTDTVLFVYTAPSTAPPSGGGGNQPTAPTMPSQPSINTPSEKSRINLGELLVWVQGVLAWLMEHPEYLLLIVLALLVVLVAYYLKKRREELVIEIG</sequence>
<protein>
    <submittedName>
        <fullName evidence="2">Uncharacterized protein</fullName>
    </submittedName>
</protein>
<feature type="region of interest" description="Disordered" evidence="1">
    <location>
        <begin position="146"/>
        <end position="173"/>
    </location>
</feature>
<dbReference type="KEGG" id="tpe:Tpen_1858"/>
<name>A1S1C3_THEPD</name>
<keyword evidence="2" id="KW-0614">Plasmid</keyword>
<dbReference type="AlphaFoldDB" id="A1S1C3"/>